<keyword evidence="2" id="KW-1003">Cell membrane</keyword>
<feature type="transmembrane region" description="Helical" evidence="6">
    <location>
        <begin position="366"/>
        <end position="390"/>
    </location>
</feature>
<dbReference type="Gene3D" id="3.30.1890.10">
    <property type="entry name" value="FepE-like"/>
    <property type="match status" value="1"/>
</dbReference>
<evidence type="ECO:0000259" key="7">
    <source>
        <dbReference type="Pfam" id="PF02706"/>
    </source>
</evidence>
<dbReference type="RefSeq" id="WP_131616264.1">
    <property type="nucleotide sequence ID" value="NZ_CP036532.1"/>
</dbReference>
<evidence type="ECO:0000256" key="4">
    <source>
        <dbReference type="ARBA" id="ARBA00022989"/>
    </source>
</evidence>
<accession>A0A4P6V1L7</accession>
<dbReference type="GeneID" id="90767269"/>
<keyword evidence="9" id="KW-1185">Reference proteome</keyword>
<dbReference type="InterPro" id="IPR003856">
    <property type="entry name" value="LPS_length_determ_N"/>
</dbReference>
<dbReference type="EMBL" id="CP036532">
    <property type="protein sequence ID" value="QBK30574.1"/>
    <property type="molecule type" value="Genomic_DNA"/>
</dbReference>
<keyword evidence="3 6" id="KW-0812">Transmembrane</keyword>
<dbReference type="KEGG" id="rpod:E0E05_08180"/>
<evidence type="ECO:0000256" key="1">
    <source>
        <dbReference type="ARBA" id="ARBA00004651"/>
    </source>
</evidence>
<dbReference type="Pfam" id="PF02706">
    <property type="entry name" value="Wzz"/>
    <property type="match status" value="1"/>
</dbReference>
<feature type="domain" description="Polysaccharide chain length determinant N-terminal" evidence="7">
    <location>
        <begin position="15"/>
        <end position="75"/>
    </location>
</feature>
<comment type="subcellular location">
    <subcellularLocation>
        <location evidence="1">Cell membrane</location>
        <topology evidence="1">Multi-pass membrane protein</topology>
    </subcellularLocation>
</comment>
<protein>
    <recommendedName>
        <fullName evidence="7">Polysaccharide chain length determinant N-terminal domain-containing protein</fullName>
    </recommendedName>
</protein>
<evidence type="ECO:0000313" key="8">
    <source>
        <dbReference type="EMBL" id="QBK30574.1"/>
    </source>
</evidence>
<dbReference type="GO" id="GO:0005886">
    <property type="term" value="C:plasma membrane"/>
    <property type="evidence" value="ECO:0007669"/>
    <property type="project" value="UniProtKB-SubCell"/>
</dbReference>
<keyword evidence="5 6" id="KW-0472">Membrane</keyword>
<name>A0A4P6V1L7_9HYPH</name>
<dbReference type="Proteomes" id="UP000293719">
    <property type="component" value="Chromosome"/>
</dbReference>
<dbReference type="OrthoDB" id="9775724at2"/>
<keyword evidence="4 6" id="KW-1133">Transmembrane helix</keyword>
<evidence type="ECO:0000256" key="6">
    <source>
        <dbReference type="SAM" id="Phobius"/>
    </source>
</evidence>
<reference evidence="8 9" key="1">
    <citation type="journal article" date="2017" name="Int. J. Syst. Evol. Microbiol.">
        <title>Roseitalea porphyridii gen. nov., sp. nov., isolated from a red alga, and reclassification of Hoeflea suaedae Chung et al. 2013 as Pseudohoeflea suaedae gen. nov., comb. nov.</title>
        <authorList>
            <person name="Hyeon J.W."/>
            <person name="Jeong S.E."/>
            <person name="Baek K."/>
            <person name="Jeon C.O."/>
        </authorList>
    </citation>
    <scope>NUCLEOTIDE SEQUENCE [LARGE SCALE GENOMIC DNA]</scope>
    <source>
        <strain evidence="8 9">MA7-20</strain>
    </source>
</reference>
<evidence type="ECO:0000256" key="2">
    <source>
        <dbReference type="ARBA" id="ARBA00022475"/>
    </source>
</evidence>
<evidence type="ECO:0000256" key="3">
    <source>
        <dbReference type="ARBA" id="ARBA00022692"/>
    </source>
</evidence>
<gene>
    <name evidence="8" type="ORF">E0E05_08180</name>
</gene>
<feature type="transmembrane region" description="Helical" evidence="6">
    <location>
        <begin position="31"/>
        <end position="53"/>
    </location>
</feature>
<dbReference type="AlphaFoldDB" id="A0A4P6V1L7"/>
<evidence type="ECO:0000256" key="5">
    <source>
        <dbReference type="ARBA" id="ARBA00023136"/>
    </source>
</evidence>
<organism evidence="8 9">
    <name type="scientific">Roseitalea porphyridii</name>
    <dbReference type="NCBI Taxonomy" id="1852022"/>
    <lineage>
        <taxon>Bacteria</taxon>
        <taxon>Pseudomonadati</taxon>
        <taxon>Pseudomonadota</taxon>
        <taxon>Alphaproteobacteria</taxon>
        <taxon>Hyphomicrobiales</taxon>
        <taxon>Ahrensiaceae</taxon>
        <taxon>Roseitalea</taxon>
    </lineage>
</organism>
<proteinExistence type="predicted"/>
<sequence length="400" mass="42563">MSRPDRRADDTETVLSLTDIFMFLWEGRRTILACALAGLVFGFAIAFVAGGSYRATVPIIAAPELEGGQVEDLNQALIFDPILVDQELSELSPIFQREVPLQLTPAVVLGMFVEELQNPAIVAQALASSGLSGDVTGRDGIGLSAAAAAIADMNFSTPDGGGTVARPWMMSLSIDGAPSELRAFVDALVEGAVASTRDVVVRRVVAAVDEREQREASAVEHLQSRTRLRVALHQADLRREIAILQEQADIARRLEIEWPFSASAGEPGSGSGGDGGSQPVVVIVGSDAPGYLRGYRAIDEEMEALRSRVQSRDLVPGLPILDAAINSVRSDQSVERVLEKLEDGPFGEQGLALVVLEPGMVGIRPLIPMVAFVMFGLVLGLAVGVAAIAVRKSLGRFRMT</sequence>
<evidence type="ECO:0000313" key="9">
    <source>
        <dbReference type="Proteomes" id="UP000293719"/>
    </source>
</evidence>
<dbReference type="SUPFAM" id="SSF160355">
    <property type="entry name" value="Bacterial polysaccharide co-polymerase-like"/>
    <property type="match status" value="1"/>
</dbReference>